<name>A0A426YYY6_ENSVE</name>
<accession>A0A426YYY6</accession>
<dbReference type="EMBL" id="AMZH03009408">
    <property type="protein sequence ID" value="RRT56914.1"/>
    <property type="molecule type" value="Genomic_DNA"/>
</dbReference>
<proteinExistence type="predicted"/>
<dbReference type="AlphaFoldDB" id="A0A426YYY6"/>
<evidence type="ECO:0000313" key="2">
    <source>
        <dbReference type="Proteomes" id="UP000287651"/>
    </source>
</evidence>
<organism evidence="1 2">
    <name type="scientific">Ensete ventricosum</name>
    <name type="common">Abyssinian banana</name>
    <name type="synonym">Musa ensete</name>
    <dbReference type="NCBI Taxonomy" id="4639"/>
    <lineage>
        <taxon>Eukaryota</taxon>
        <taxon>Viridiplantae</taxon>
        <taxon>Streptophyta</taxon>
        <taxon>Embryophyta</taxon>
        <taxon>Tracheophyta</taxon>
        <taxon>Spermatophyta</taxon>
        <taxon>Magnoliopsida</taxon>
        <taxon>Liliopsida</taxon>
        <taxon>Zingiberales</taxon>
        <taxon>Musaceae</taxon>
        <taxon>Ensete</taxon>
    </lineage>
</organism>
<gene>
    <name evidence="1" type="ORF">B296_00015339</name>
</gene>
<comment type="caution">
    <text evidence="1">The sequence shown here is derived from an EMBL/GenBank/DDBJ whole genome shotgun (WGS) entry which is preliminary data.</text>
</comment>
<protein>
    <submittedName>
        <fullName evidence="1">Uncharacterized protein</fullName>
    </submittedName>
</protein>
<reference evidence="1 2" key="1">
    <citation type="journal article" date="2014" name="Agronomy (Basel)">
        <title>A Draft Genome Sequence for Ensete ventricosum, the Drought-Tolerant Tree Against Hunger.</title>
        <authorList>
            <person name="Harrison J."/>
            <person name="Moore K.A."/>
            <person name="Paszkiewicz K."/>
            <person name="Jones T."/>
            <person name="Grant M."/>
            <person name="Ambacheew D."/>
            <person name="Muzemil S."/>
            <person name="Studholme D.J."/>
        </authorList>
    </citation>
    <scope>NUCLEOTIDE SEQUENCE [LARGE SCALE GENOMIC DNA]</scope>
</reference>
<dbReference type="Proteomes" id="UP000287651">
    <property type="component" value="Unassembled WGS sequence"/>
</dbReference>
<sequence length="149" mass="17259">MEDELLNMTRNMEGLKVKLPQKAVVDYKESLGFQMGLVRTRQVSYELEPQSDSQFYKAQRNRKTTSLRLEFPSDRARGGYSSTWPRWCIFLHSERDDVLLRSANDPSLILISPLEGLNFFVVLGRRSEVIIKEVFEHHCPILGKVVEVT</sequence>
<evidence type="ECO:0000313" key="1">
    <source>
        <dbReference type="EMBL" id="RRT56914.1"/>
    </source>
</evidence>